<dbReference type="EMBL" id="AKHW03000190">
    <property type="protein sequence ID" value="KYO48438.1"/>
    <property type="molecule type" value="Genomic_DNA"/>
</dbReference>
<protein>
    <submittedName>
        <fullName evidence="2">Uncharacterized protein</fullName>
    </submittedName>
</protein>
<reference evidence="2 3" key="1">
    <citation type="journal article" date="2012" name="Genome Biol.">
        <title>Sequencing three crocodilian genomes to illuminate the evolution of archosaurs and amniotes.</title>
        <authorList>
            <person name="St John J.A."/>
            <person name="Braun E.L."/>
            <person name="Isberg S.R."/>
            <person name="Miles L.G."/>
            <person name="Chong A.Y."/>
            <person name="Gongora J."/>
            <person name="Dalzell P."/>
            <person name="Moran C."/>
            <person name="Bed'hom B."/>
            <person name="Abzhanov A."/>
            <person name="Burgess S.C."/>
            <person name="Cooksey A.M."/>
            <person name="Castoe T.A."/>
            <person name="Crawford N.G."/>
            <person name="Densmore L.D."/>
            <person name="Drew J.C."/>
            <person name="Edwards S.V."/>
            <person name="Faircloth B.C."/>
            <person name="Fujita M.K."/>
            <person name="Greenwold M.J."/>
            <person name="Hoffmann F.G."/>
            <person name="Howard J.M."/>
            <person name="Iguchi T."/>
            <person name="Janes D.E."/>
            <person name="Khan S.Y."/>
            <person name="Kohno S."/>
            <person name="de Koning A.J."/>
            <person name="Lance S.L."/>
            <person name="McCarthy F.M."/>
            <person name="McCormack J.E."/>
            <person name="Merchant M.E."/>
            <person name="Peterson D.G."/>
            <person name="Pollock D.D."/>
            <person name="Pourmand N."/>
            <person name="Raney B.J."/>
            <person name="Roessler K.A."/>
            <person name="Sanford J.R."/>
            <person name="Sawyer R.H."/>
            <person name="Schmidt C.J."/>
            <person name="Triplett E.W."/>
            <person name="Tuberville T.D."/>
            <person name="Venegas-Anaya M."/>
            <person name="Howard J.T."/>
            <person name="Jarvis E.D."/>
            <person name="Guillette L.J.Jr."/>
            <person name="Glenn T.C."/>
            <person name="Green R.E."/>
            <person name="Ray D.A."/>
        </authorList>
    </citation>
    <scope>NUCLEOTIDE SEQUENCE [LARGE SCALE GENOMIC DNA]</scope>
    <source>
        <strain evidence="2">KSC_2009_1</strain>
    </source>
</reference>
<accession>A0A151PHF1</accession>
<evidence type="ECO:0000313" key="2">
    <source>
        <dbReference type="EMBL" id="KYO48438.1"/>
    </source>
</evidence>
<keyword evidence="3" id="KW-1185">Reference proteome</keyword>
<feature type="region of interest" description="Disordered" evidence="1">
    <location>
        <begin position="60"/>
        <end position="81"/>
    </location>
</feature>
<organism evidence="2 3">
    <name type="scientific">Alligator mississippiensis</name>
    <name type="common">American alligator</name>
    <dbReference type="NCBI Taxonomy" id="8496"/>
    <lineage>
        <taxon>Eukaryota</taxon>
        <taxon>Metazoa</taxon>
        <taxon>Chordata</taxon>
        <taxon>Craniata</taxon>
        <taxon>Vertebrata</taxon>
        <taxon>Euteleostomi</taxon>
        <taxon>Archelosauria</taxon>
        <taxon>Archosauria</taxon>
        <taxon>Crocodylia</taxon>
        <taxon>Alligatoridae</taxon>
        <taxon>Alligatorinae</taxon>
        <taxon>Alligator</taxon>
    </lineage>
</organism>
<dbReference type="AlphaFoldDB" id="A0A151PHF1"/>
<evidence type="ECO:0000313" key="3">
    <source>
        <dbReference type="Proteomes" id="UP000050525"/>
    </source>
</evidence>
<comment type="caution">
    <text evidence="2">The sequence shown here is derived from an EMBL/GenBank/DDBJ whole genome shotgun (WGS) entry which is preliminary data.</text>
</comment>
<dbReference type="Proteomes" id="UP000050525">
    <property type="component" value="Unassembled WGS sequence"/>
</dbReference>
<name>A0A151PHF1_ALLMI</name>
<gene>
    <name evidence="2" type="ORF">Y1Q_0022639</name>
</gene>
<proteinExistence type="predicted"/>
<evidence type="ECO:0000256" key="1">
    <source>
        <dbReference type="SAM" id="MobiDB-lite"/>
    </source>
</evidence>
<sequence>MYPGALPPLHPSWLKVSNQDPCLLETIRCSRASMRTFPGMVASPEGMKSAKFQEDSMAETLKGKSTMQEDDSTGEVELPPV</sequence>